<sequence length="71" mass="7884">MTMKHKIQQKIGGARQKLGSATGNRRLQLSGMAQRRGAQAREVAFDLRTRARGALREAQLRRRAARAADPS</sequence>
<comment type="caution">
    <text evidence="2">The sequence shown here is derived from an EMBL/GenBank/DDBJ whole genome shotgun (WGS) entry which is preliminary data.</text>
</comment>
<gene>
    <name evidence="2" type="ORF">ABJI51_08855</name>
</gene>
<proteinExistence type="predicted"/>
<evidence type="ECO:0000313" key="2">
    <source>
        <dbReference type="EMBL" id="MEQ0559175.1"/>
    </source>
</evidence>
<dbReference type="RefSeq" id="WP_348949050.1">
    <property type="nucleotide sequence ID" value="NZ_JBDZYD010000003.1"/>
</dbReference>
<dbReference type="EMBL" id="JBDZYD010000003">
    <property type="protein sequence ID" value="MEQ0559175.1"/>
    <property type="molecule type" value="Genomic_DNA"/>
</dbReference>
<evidence type="ECO:0000256" key="1">
    <source>
        <dbReference type="SAM" id="MobiDB-lite"/>
    </source>
</evidence>
<reference evidence="2 3" key="1">
    <citation type="submission" date="2024-05" db="EMBL/GenBank/DDBJ databases">
        <authorList>
            <person name="Zhao H."/>
            <person name="Xu Y."/>
            <person name="Lin S."/>
            <person name="Spain J.C."/>
            <person name="Zhou N.-Y."/>
        </authorList>
    </citation>
    <scope>NUCLEOTIDE SEQUENCE [LARGE SCALE GENOMIC DNA]</scope>
    <source>
        <strain evidence="2 3">NEAU-NG30</strain>
    </source>
</reference>
<dbReference type="Proteomes" id="UP001440984">
    <property type="component" value="Unassembled WGS sequence"/>
</dbReference>
<name>A0ABV0LA60_9PSEU</name>
<evidence type="ECO:0000313" key="3">
    <source>
        <dbReference type="Proteomes" id="UP001440984"/>
    </source>
</evidence>
<organism evidence="2 3">
    <name type="scientific">Amycolatopsis melonis</name>
    <dbReference type="NCBI Taxonomy" id="3156488"/>
    <lineage>
        <taxon>Bacteria</taxon>
        <taxon>Bacillati</taxon>
        <taxon>Actinomycetota</taxon>
        <taxon>Actinomycetes</taxon>
        <taxon>Pseudonocardiales</taxon>
        <taxon>Pseudonocardiaceae</taxon>
        <taxon>Amycolatopsis</taxon>
    </lineage>
</organism>
<feature type="region of interest" description="Disordered" evidence="1">
    <location>
        <begin position="1"/>
        <end position="39"/>
    </location>
</feature>
<protein>
    <submittedName>
        <fullName evidence="2">CsbD family protein</fullName>
    </submittedName>
</protein>
<keyword evidence="3" id="KW-1185">Reference proteome</keyword>
<accession>A0ABV0LA60</accession>